<gene>
    <name evidence="1" type="ORF">TNIN_245361</name>
</gene>
<organism evidence="1 2">
    <name type="scientific">Trichonephila inaurata madagascariensis</name>
    <dbReference type="NCBI Taxonomy" id="2747483"/>
    <lineage>
        <taxon>Eukaryota</taxon>
        <taxon>Metazoa</taxon>
        <taxon>Ecdysozoa</taxon>
        <taxon>Arthropoda</taxon>
        <taxon>Chelicerata</taxon>
        <taxon>Arachnida</taxon>
        <taxon>Araneae</taxon>
        <taxon>Araneomorphae</taxon>
        <taxon>Entelegynae</taxon>
        <taxon>Araneoidea</taxon>
        <taxon>Nephilidae</taxon>
        <taxon>Trichonephila</taxon>
        <taxon>Trichonephila inaurata</taxon>
    </lineage>
</organism>
<proteinExistence type="predicted"/>
<name>A0A8X6XZL0_9ARAC</name>
<sequence>MRLKMVLPIVMTMMLSRGSNRLEYEWLLTALLTLNIGYLKEMNERDYDMVDDMEVSVEKSYEETDGGGE</sequence>
<keyword evidence="2" id="KW-1185">Reference proteome</keyword>
<evidence type="ECO:0000313" key="1">
    <source>
        <dbReference type="EMBL" id="GFY63265.1"/>
    </source>
</evidence>
<evidence type="ECO:0000313" key="2">
    <source>
        <dbReference type="Proteomes" id="UP000886998"/>
    </source>
</evidence>
<comment type="caution">
    <text evidence="1">The sequence shown here is derived from an EMBL/GenBank/DDBJ whole genome shotgun (WGS) entry which is preliminary data.</text>
</comment>
<dbReference type="Proteomes" id="UP000886998">
    <property type="component" value="Unassembled WGS sequence"/>
</dbReference>
<dbReference type="EMBL" id="BMAV01014671">
    <property type="protein sequence ID" value="GFY63265.1"/>
    <property type="molecule type" value="Genomic_DNA"/>
</dbReference>
<reference evidence="1" key="1">
    <citation type="submission" date="2020-08" db="EMBL/GenBank/DDBJ databases">
        <title>Multicomponent nature underlies the extraordinary mechanical properties of spider dragline silk.</title>
        <authorList>
            <person name="Kono N."/>
            <person name="Nakamura H."/>
            <person name="Mori M."/>
            <person name="Yoshida Y."/>
            <person name="Ohtoshi R."/>
            <person name="Malay A.D."/>
            <person name="Moran D.A.P."/>
            <person name="Tomita M."/>
            <person name="Numata K."/>
            <person name="Arakawa K."/>
        </authorList>
    </citation>
    <scope>NUCLEOTIDE SEQUENCE</scope>
</reference>
<dbReference type="AlphaFoldDB" id="A0A8X6XZL0"/>
<accession>A0A8X6XZL0</accession>
<protein>
    <submittedName>
        <fullName evidence="1">Uncharacterized protein</fullName>
    </submittedName>
</protein>